<accession>A0AAD6HHZ2</accession>
<reference evidence="1" key="1">
    <citation type="journal article" date="2023" name="IMA Fungus">
        <title>Comparative genomic study of the Penicillium genus elucidates a diverse pangenome and 15 lateral gene transfer events.</title>
        <authorList>
            <person name="Petersen C."/>
            <person name="Sorensen T."/>
            <person name="Nielsen M.R."/>
            <person name="Sondergaard T.E."/>
            <person name="Sorensen J.L."/>
            <person name="Fitzpatrick D.A."/>
            <person name="Frisvad J.C."/>
            <person name="Nielsen K.L."/>
        </authorList>
    </citation>
    <scope>NUCLEOTIDE SEQUENCE</scope>
    <source>
        <strain evidence="1">IBT 17514</strain>
    </source>
</reference>
<dbReference type="EMBL" id="JAQJAN010000011">
    <property type="protein sequence ID" value="KAJ5719175.1"/>
    <property type="molecule type" value="Genomic_DNA"/>
</dbReference>
<sequence length="95" mass="10251">MATFEYLYRFETEKGDEFFAKGVSTEPIIGGSVDAFPTLEDLLGDQNGTQENITKLLPPIPQRASQFTASVSITKATEKKPAYATLSLGSSSSVL</sequence>
<evidence type="ECO:0000313" key="2">
    <source>
        <dbReference type="Proteomes" id="UP001215712"/>
    </source>
</evidence>
<comment type="caution">
    <text evidence="1">The sequence shown here is derived from an EMBL/GenBank/DDBJ whole genome shotgun (WGS) entry which is preliminary data.</text>
</comment>
<evidence type="ECO:0000313" key="1">
    <source>
        <dbReference type="EMBL" id="KAJ5719175.1"/>
    </source>
</evidence>
<organism evidence="1 2">
    <name type="scientific">Penicillium malachiteum</name>
    <dbReference type="NCBI Taxonomy" id="1324776"/>
    <lineage>
        <taxon>Eukaryota</taxon>
        <taxon>Fungi</taxon>
        <taxon>Dikarya</taxon>
        <taxon>Ascomycota</taxon>
        <taxon>Pezizomycotina</taxon>
        <taxon>Eurotiomycetes</taxon>
        <taxon>Eurotiomycetidae</taxon>
        <taxon>Eurotiales</taxon>
        <taxon>Aspergillaceae</taxon>
        <taxon>Penicillium</taxon>
    </lineage>
</organism>
<reference evidence="1" key="2">
    <citation type="submission" date="2023-01" db="EMBL/GenBank/DDBJ databases">
        <authorList>
            <person name="Petersen C."/>
        </authorList>
    </citation>
    <scope>NUCLEOTIDE SEQUENCE</scope>
    <source>
        <strain evidence="1">IBT 17514</strain>
    </source>
</reference>
<gene>
    <name evidence="1" type="ORF">N7493_007630</name>
</gene>
<dbReference type="Proteomes" id="UP001215712">
    <property type="component" value="Unassembled WGS sequence"/>
</dbReference>
<name>A0AAD6HHZ2_9EURO</name>
<dbReference type="AlphaFoldDB" id="A0AAD6HHZ2"/>
<keyword evidence="2" id="KW-1185">Reference proteome</keyword>
<protein>
    <submittedName>
        <fullName evidence="1">Uncharacterized protein</fullName>
    </submittedName>
</protein>
<proteinExistence type="predicted"/>